<dbReference type="AlphaFoldDB" id="A0A928YUN0"/>
<dbReference type="GO" id="GO:0016301">
    <property type="term" value="F:kinase activity"/>
    <property type="evidence" value="ECO:0007669"/>
    <property type="project" value="UniProtKB-KW"/>
</dbReference>
<protein>
    <submittedName>
        <fullName evidence="2">Lipopolysaccharide core heptose(I) kinase RfaP</fullName>
    </submittedName>
</protein>
<dbReference type="NCBIfam" id="NF011703">
    <property type="entry name" value="PRK15123.1"/>
    <property type="match status" value="1"/>
</dbReference>
<evidence type="ECO:0000313" key="2">
    <source>
        <dbReference type="EMBL" id="MBE8716233.1"/>
    </source>
</evidence>
<keyword evidence="2" id="KW-0418">Kinase</keyword>
<dbReference type="Proteomes" id="UP000652567">
    <property type="component" value="Unassembled WGS sequence"/>
</dbReference>
<evidence type="ECO:0000313" key="3">
    <source>
        <dbReference type="Proteomes" id="UP000652567"/>
    </source>
</evidence>
<keyword evidence="2" id="KW-0808">Transferase</keyword>
<evidence type="ECO:0000256" key="1">
    <source>
        <dbReference type="SAM" id="Coils"/>
    </source>
</evidence>
<keyword evidence="3" id="KW-1185">Reference proteome</keyword>
<dbReference type="EMBL" id="PRDL01000001">
    <property type="protein sequence ID" value="MBE8716233.1"/>
    <property type="molecule type" value="Genomic_DNA"/>
</dbReference>
<keyword evidence="1" id="KW-0175">Coiled coil</keyword>
<sequence length="325" mass="38093">MIYYRNGFCARWMNSWYSRPQPYWADSTRISLIGPYGLSRPHRNLTLTEKAIRALVLHDELQAYWQGKDVFALVQHLEGDVARKVDGRETRRFLLGNTAYYRKLHTGVGWLEILKNLIRFRLPVIGARNEWQALNRMPAIGIASLEPVGFGEKYTNPARRLSFLITRELQGTLQLDHYLAARTEPLRFDQKLRLIEKIAEISRKLHGDGINHRDFYLCHFMLEMASVEAWLQGSEPLLYLVDLHRAQVRRCVPERWLVKDIASLLFSANGFSLTRRDCYRFLRHYFSAPLSQIMQQHSSLLKKISQRSAQLERREQRLIARGLRG</sequence>
<accession>A0A928YUN0</accession>
<comment type="caution">
    <text evidence="2">The sequence shown here is derived from an EMBL/GenBank/DDBJ whole genome shotgun (WGS) entry which is preliminary data.</text>
</comment>
<name>A0A928YUN0_9GAMM</name>
<reference evidence="2" key="1">
    <citation type="submission" date="2018-07" db="EMBL/GenBank/DDBJ databases">
        <title>Genome assembly of strain Ka43.</title>
        <authorList>
            <person name="Kukolya J."/>
            <person name="Nagy I."/>
            <person name="Horvath B."/>
            <person name="Toth A."/>
        </authorList>
    </citation>
    <scope>NUCLEOTIDE SEQUENCE</scope>
    <source>
        <strain evidence="2">KB43</strain>
    </source>
</reference>
<gene>
    <name evidence="2" type="ORF">C4F51_03425</name>
</gene>
<dbReference type="Pfam" id="PF06293">
    <property type="entry name" value="Kdo"/>
    <property type="match status" value="1"/>
</dbReference>
<proteinExistence type="predicted"/>
<feature type="coiled-coil region" evidence="1">
    <location>
        <begin position="294"/>
        <end position="321"/>
    </location>
</feature>
<organism evidence="2 3">
    <name type="scientific">Cellvibrio polysaccharolyticus</name>
    <dbReference type="NCBI Taxonomy" id="2082724"/>
    <lineage>
        <taxon>Bacteria</taxon>
        <taxon>Pseudomonadati</taxon>
        <taxon>Pseudomonadota</taxon>
        <taxon>Gammaproteobacteria</taxon>
        <taxon>Cellvibrionales</taxon>
        <taxon>Cellvibrionaceae</taxon>
        <taxon>Cellvibrio</taxon>
    </lineage>
</organism>